<dbReference type="Pfam" id="PF12248">
    <property type="entry name" value="Methyltransf_FA"/>
    <property type="match status" value="1"/>
</dbReference>
<feature type="chain" id="PRO_5039954254" description="Farnesoic acid O-methyl transferase domain-containing protein" evidence="1">
    <location>
        <begin position="21"/>
        <end position="192"/>
    </location>
</feature>
<dbReference type="EnsemblMetazoa" id="ADIR016188-RA">
    <property type="protein sequence ID" value="ADIR016188-PA"/>
    <property type="gene ID" value="ADIR016188"/>
</dbReference>
<keyword evidence="4" id="KW-1185">Reference proteome</keyword>
<dbReference type="InterPro" id="IPR022041">
    <property type="entry name" value="Methyltransf_FA"/>
</dbReference>
<protein>
    <recommendedName>
        <fullName evidence="2">Farnesoic acid O-methyl transferase domain-containing protein</fullName>
    </recommendedName>
</protein>
<evidence type="ECO:0000256" key="1">
    <source>
        <dbReference type="SAM" id="SignalP"/>
    </source>
</evidence>
<evidence type="ECO:0000313" key="3">
    <source>
        <dbReference type="EnsemblMetazoa" id="ADIR016188-PA"/>
    </source>
</evidence>
<accession>A0A9I3EHY4</accession>
<evidence type="ECO:0000259" key="2">
    <source>
        <dbReference type="Pfam" id="PF12248"/>
    </source>
</evidence>
<feature type="signal peptide" evidence="1">
    <location>
        <begin position="1"/>
        <end position="20"/>
    </location>
</feature>
<name>A0A9I3EHY4_9DIPT</name>
<sequence>MKSLKVAVIAVLVSLFYVAASHTNSFDMIRGCAQYNSAMGYDDPLFYFTTSNLRNVRYTNYSKTFNIAILGHGDGYIRYGRTLFPYGRTVIEIEIGGWGNMRSIARQQYRTMSTRHANNQIGEQQTPSILSPYHPTMFTLEVFNNGTVEVTLAGDIQPFLTFVDSRRIPANYMAFTKRNRDLIFFYDCPLTP</sequence>
<organism evidence="3 4">
    <name type="scientific">Anopheles dirus</name>
    <dbReference type="NCBI Taxonomy" id="7168"/>
    <lineage>
        <taxon>Eukaryota</taxon>
        <taxon>Metazoa</taxon>
        <taxon>Ecdysozoa</taxon>
        <taxon>Arthropoda</taxon>
        <taxon>Hexapoda</taxon>
        <taxon>Insecta</taxon>
        <taxon>Pterygota</taxon>
        <taxon>Neoptera</taxon>
        <taxon>Endopterygota</taxon>
        <taxon>Diptera</taxon>
        <taxon>Nematocera</taxon>
        <taxon>Culicoidea</taxon>
        <taxon>Culicidae</taxon>
        <taxon>Anophelinae</taxon>
        <taxon>Anopheles</taxon>
    </lineage>
</organism>
<dbReference type="PANTHER" id="PTHR36695:SF12">
    <property type="entry name" value="AGAP008648-PA"/>
    <property type="match status" value="1"/>
</dbReference>
<reference evidence="3" key="2">
    <citation type="submission" date="2023-03" db="UniProtKB">
        <authorList>
            <consortium name="EnsemblMetazoa"/>
        </authorList>
    </citation>
    <scope>IDENTIFICATION</scope>
    <source>
        <strain evidence="3">WRAIR2</strain>
    </source>
</reference>
<proteinExistence type="predicted"/>
<dbReference type="PANTHER" id="PTHR36695">
    <property type="entry name" value="AGAP008648-PA"/>
    <property type="match status" value="1"/>
</dbReference>
<dbReference type="Proteomes" id="UP000075884">
    <property type="component" value="Unassembled WGS sequence"/>
</dbReference>
<dbReference type="AlphaFoldDB" id="A0A9I3EHY4"/>
<feature type="domain" description="Farnesoic acid O-methyl transferase" evidence="2">
    <location>
        <begin position="41"/>
        <end position="189"/>
    </location>
</feature>
<keyword evidence="1" id="KW-0732">Signal</keyword>
<reference evidence="4" key="1">
    <citation type="submission" date="2013-03" db="EMBL/GenBank/DDBJ databases">
        <title>The Genome Sequence of Anopheles dirus WRAIR2.</title>
        <authorList>
            <consortium name="The Broad Institute Genomics Platform"/>
            <person name="Neafsey D.E."/>
            <person name="Walton C."/>
            <person name="Walker B."/>
            <person name="Young S.K."/>
            <person name="Zeng Q."/>
            <person name="Gargeya S."/>
            <person name="Fitzgerald M."/>
            <person name="Haas B."/>
            <person name="Abouelleil A."/>
            <person name="Allen A.W."/>
            <person name="Alvarado L."/>
            <person name="Arachchi H.M."/>
            <person name="Berlin A.M."/>
            <person name="Chapman S.B."/>
            <person name="Gainer-Dewar J."/>
            <person name="Goldberg J."/>
            <person name="Griggs A."/>
            <person name="Gujja S."/>
            <person name="Hansen M."/>
            <person name="Howarth C."/>
            <person name="Imamovic A."/>
            <person name="Ireland A."/>
            <person name="Larimer J."/>
            <person name="McCowan C."/>
            <person name="Murphy C."/>
            <person name="Pearson M."/>
            <person name="Poon T.W."/>
            <person name="Priest M."/>
            <person name="Roberts A."/>
            <person name="Saif S."/>
            <person name="Shea T."/>
            <person name="Sisk P."/>
            <person name="Sykes S."/>
            <person name="Wortman J."/>
            <person name="Nusbaum C."/>
            <person name="Birren B."/>
        </authorList>
    </citation>
    <scope>NUCLEOTIDE SEQUENCE [LARGE SCALE GENOMIC DNA]</scope>
    <source>
        <strain evidence="4">WRAIR2</strain>
    </source>
</reference>
<evidence type="ECO:0000313" key="4">
    <source>
        <dbReference type="Proteomes" id="UP000075884"/>
    </source>
</evidence>